<keyword evidence="2" id="KW-1185">Reference proteome</keyword>
<dbReference type="PANTHER" id="PTHR11697">
    <property type="entry name" value="GENERAL TRANSCRIPTION FACTOR 2-RELATED ZINC FINGER PROTEIN"/>
    <property type="match status" value="1"/>
</dbReference>
<dbReference type="AlphaFoldDB" id="A0A151TA44"/>
<evidence type="ECO:0000313" key="1">
    <source>
        <dbReference type="EMBL" id="KYP63911.1"/>
    </source>
</evidence>
<sequence length="224" mass="26039">MRVTIEEEFDINSLKCDLGLRPQIWEYPIEKRDEVRRTYIKVGPYQYVLSIYPKSRDNHFIVDGFCEKPYIHHQQHKQILHVLTNKVRNVICEEIVDSFISSECPYAYYVHCFAHRLQLTLVATFKEVIHVHHQFFIKLNAIVNIIGASFKHNDQVKIVHVANVAHLLQHDELESGSGRNQIGFLQRAYTCWSSHLKSISSLMIMFSATCEVLLNIIEDGTTIA</sequence>
<organism evidence="1 2">
    <name type="scientific">Cajanus cajan</name>
    <name type="common">Pigeon pea</name>
    <name type="synonym">Cajanus indicus</name>
    <dbReference type="NCBI Taxonomy" id="3821"/>
    <lineage>
        <taxon>Eukaryota</taxon>
        <taxon>Viridiplantae</taxon>
        <taxon>Streptophyta</taxon>
        <taxon>Embryophyta</taxon>
        <taxon>Tracheophyta</taxon>
        <taxon>Spermatophyta</taxon>
        <taxon>Magnoliopsida</taxon>
        <taxon>eudicotyledons</taxon>
        <taxon>Gunneridae</taxon>
        <taxon>Pentapetalae</taxon>
        <taxon>rosids</taxon>
        <taxon>fabids</taxon>
        <taxon>Fabales</taxon>
        <taxon>Fabaceae</taxon>
        <taxon>Papilionoideae</taxon>
        <taxon>50 kb inversion clade</taxon>
        <taxon>NPAAA clade</taxon>
        <taxon>indigoferoid/millettioid clade</taxon>
        <taxon>Phaseoleae</taxon>
        <taxon>Cajanus</taxon>
    </lineage>
</organism>
<dbReference type="InterPro" id="IPR055298">
    <property type="entry name" value="AtLOH3-like"/>
</dbReference>
<proteinExistence type="predicted"/>
<gene>
    <name evidence="1" type="ORF">KK1_018498</name>
</gene>
<dbReference type="PANTHER" id="PTHR11697:SF231">
    <property type="entry name" value="TTF-TYPE DOMAIN-CONTAINING PROTEIN"/>
    <property type="match status" value="1"/>
</dbReference>
<dbReference type="Gramene" id="C.cajan_17967.t">
    <property type="protein sequence ID" value="C.cajan_17967.t"/>
    <property type="gene ID" value="C.cajan_17967"/>
</dbReference>
<accession>A0A151TA44</accession>
<dbReference type="EMBL" id="CM003609">
    <property type="protein sequence ID" value="KYP63911.1"/>
    <property type="molecule type" value="Genomic_DNA"/>
</dbReference>
<protein>
    <recommendedName>
        <fullName evidence="3">Zinc finger MYM-type protein 1-like</fullName>
    </recommendedName>
</protein>
<reference evidence="1 2" key="1">
    <citation type="journal article" date="2012" name="Nat. Biotechnol.">
        <title>Draft genome sequence of pigeonpea (Cajanus cajan), an orphan legume crop of resource-poor farmers.</title>
        <authorList>
            <person name="Varshney R.K."/>
            <person name="Chen W."/>
            <person name="Li Y."/>
            <person name="Bharti A.K."/>
            <person name="Saxena R.K."/>
            <person name="Schlueter J.A."/>
            <person name="Donoghue M.T."/>
            <person name="Azam S."/>
            <person name="Fan G."/>
            <person name="Whaley A.M."/>
            <person name="Farmer A.D."/>
            <person name="Sheridan J."/>
            <person name="Iwata A."/>
            <person name="Tuteja R."/>
            <person name="Penmetsa R.V."/>
            <person name="Wu W."/>
            <person name="Upadhyaya H.D."/>
            <person name="Yang S.P."/>
            <person name="Shah T."/>
            <person name="Saxena K.B."/>
            <person name="Michael T."/>
            <person name="McCombie W.R."/>
            <person name="Yang B."/>
            <person name="Zhang G."/>
            <person name="Yang H."/>
            <person name="Wang J."/>
            <person name="Spillane C."/>
            <person name="Cook D.R."/>
            <person name="May G.D."/>
            <person name="Xu X."/>
            <person name="Jackson S.A."/>
        </authorList>
    </citation>
    <scope>NUCLEOTIDE SEQUENCE [LARGE SCALE GENOMIC DNA]</scope>
    <source>
        <strain evidence="2">cv. Asha</strain>
    </source>
</reference>
<evidence type="ECO:0000313" key="2">
    <source>
        <dbReference type="Proteomes" id="UP000075243"/>
    </source>
</evidence>
<name>A0A151TA44_CAJCA</name>
<dbReference type="Proteomes" id="UP000075243">
    <property type="component" value="Chromosome 7"/>
</dbReference>
<evidence type="ECO:0008006" key="3">
    <source>
        <dbReference type="Google" id="ProtNLM"/>
    </source>
</evidence>